<name>A0A3A3H4A1_PANTH</name>
<dbReference type="InterPro" id="IPR025164">
    <property type="entry name" value="Toastrack_DUF4097"/>
</dbReference>
<feature type="domain" description="DUF4097" evidence="1">
    <location>
        <begin position="60"/>
        <end position="267"/>
    </location>
</feature>
<accession>A0A3A3H4A1</accession>
<dbReference type="EMBL" id="QYZD01000001">
    <property type="protein sequence ID" value="RJG26523.1"/>
    <property type="molecule type" value="Genomic_DNA"/>
</dbReference>
<organism evidence="2 3">
    <name type="scientific">Paenibacillus thiaminolyticus</name>
    <name type="common">Bacillus thiaminolyticus</name>
    <dbReference type="NCBI Taxonomy" id="49283"/>
    <lineage>
        <taxon>Bacteria</taxon>
        <taxon>Bacillati</taxon>
        <taxon>Bacillota</taxon>
        <taxon>Bacilli</taxon>
        <taxon>Bacillales</taxon>
        <taxon>Paenibacillaceae</taxon>
        <taxon>Paenibacillus</taxon>
    </lineage>
</organism>
<evidence type="ECO:0000313" key="3">
    <source>
        <dbReference type="Proteomes" id="UP000266177"/>
    </source>
</evidence>
<comment type="caution">
    <text evidence="2">The sequence shown here is derived from an EMBL/GenBank/DDBJ whole genome shotgun (WGS) entry which is preliminary data.</text>
</comment>
<dbReference type="Pfam" id="PF13349">
    <property type="entry name" value="DUF4097"/>
    <property type="match status" value="1"/>
</dbReference>
<proteinExistence type="predicted"/>
<protein>
    <recommendedName>
        <fullName evidence="1">DUF4097 domain-containing protein</fullName>
    </recommendedName>
</protein>
<dbReference type="Proteomes" id="UP000266177">
    <property type="component" value="Unassembled WGS sequence"/>
</dbReference>
<dbReference type="AlphaFoldDB" id="A0A3A3H4A1"/>
<sequence length="285" mass="30793">MNKSILNMVGIGCIAAGVLGLFAFGTKTLTTSQLPHYEYTIEAGTDLKRLELEGDRGSIQVNWVFDGENKIEINGQAPDKVVSNLSEAKVKNGTLVLDYRTREPEQWIRLIGVNTQSQKHEITIHATETQVLERLKANVAMGTIHISGGRVDELEANSNLGEVIVKQLQGNRVQLSSDAGSVLAEDVDAVIDASSSLGQVKLLHTIQPVTAKADAGNIVIDQKEPHPITASSNLGSIKISVSPQFDGVYDLRTNLGDIDAPDSKMKSDMVIRARADLGEITIVEK</sequence>
<dbReference type="RefSeq" id="WP_119789891.1">
    <property type="nucleotide sequence ID" value="NZ_QYZD01000001.1"/>
</dbReference>
<evidence type="ECO:0000313" key="2">
    <source>
        <dbReference type="EMBL" id="RJG26523.1"/>
    </source>
</evidence>
<gene>
    <name evidence="2" type="ORF">DQX05_00270</name>
</gene>
<evidence type="ECO:0000259" key="1">
    <source>
        <dbReference type="Pfam" id="PF13349"/>
    </source>
</evidence>
<reference evidence="2 3" key="1">
    <citation type="submission" date="2018-09" db="EMBL/GenBank/DDBJ databases">
        <title>Paenibacillus SK2017-BO5.</title>
        <authorList>
            <person name="Piskunova J.V."/>
            <person name="Dubiley S.A."/>
            <person name="Severinov K.V."/>
        </authorList>
    </citation>
    <scope>NUCLEOTIDE SEQUENCE [LARGE SCALE GENOMIC DNA]</scope>
    <source>
        <strain evidence="2 3">BO5</strain>
    </source>
</reference>
<dbReference type="OrthoDB" id="2359834at2"/>